<dbReference type="PROSITE" id="PS51450">
    <property type="entry name" value="LRR"/>
    <property type="match status" value="1"/>
</dbReference>
<feature type="signal peptide" evidence="5">
    <location>
        <begin position="1"/>
        <end position="21"/>
    </location>
</feature>
<evidence type="ECO:0000256" key="4">
    <source>
        <dbReference type="SAM" id="Phobius"/>
    </source>
</evidence>
<dbReference type="Pfam" id="PF13855">
    <property type="entry name" value="LRR_8"/>
    <property type="match status" value="2"/>
</dbReference>
<evidence type="ECO:0000313" key="6">
    <source>
        <dbReference type="EMBL" id="KAF2883887.1"/>
    </source>
</evidence>
<keyword evidence="4" id="KW-0472">Membrane</keyword>
<dbReference type="SMART" id="SM00369">
    <property type="entry name" value="LRR_TYP"/>
    <property type="match status" value="5"/>
</dbReference>
<evidence type="ECO:0000256" key="5">
    <source>
        <dbReference type="SAM" id="SignalP"/>
    </source>
</evidence>
<dbReference type="PRINTS" id="PR00019">
    <property type="entry name" value="LEURICHRPT"/>
</dbReference>
<dbReference type="SUPFAM" id="SSF52058">
    <property type="entry name" value="L domain-like"/>
    <property type="match status" value="1"/>
</dbReference>
<organism evidence="6 7">
    <name type="scientific">Ignelater luminosus</name>
    <name type="common">Cucubano</name>
    <name type="synonym">Pyrophorus luminosus</name>
    <dbReference type="NCBI Taxonomy" id="2038154"/>
    <lineage>
        <taxon>Eukaryota</taxon>
        <taxon>Metazoa</taxon>
        <taxon>Ecdysozoa</taxon>
        <taxon>Arthropoda</taxon>
        <taxon>Hexapoda</taxon>
        <taxon>Insecta</taxon>
        <taxon>Pterygota</taxon>
        <taxon>Neoptera</taxon>
        <taxon>Endopterygota</taxon>
        <taxon>Coleoptera</taxon>
        <taxon>Polyphaga</taxon>
        <taxon>Elateriformia</taxon>
        <taxon>Elateroidea</taxon>
        <taxon>Elateridae</taxon>
        <taxon>Agrypninae</taxon>
        <taxon>Pyrophorini</taxon>
        <taxon>Ignelater</taxon>
    </lineage>
</organism>
<dbReference type="InterPro" id="IPR050541">
    <property type="entry name" value="LRR_TM_domain-containing"/>
</dbReference>
<comment type="caution">
    <text evidence="6">The sequence shown here is derived from an EMBL/GenBank/DDBJ whole genome shotgun (WGS) entry which is preliminary data.</text>
</comment>
<dbReference type="InterPro" id="IPR003591">
    <property type="entry name" value="Leu-rich_rpt_typical-subtyp"/>
</dbReference>
<gene>
    <name evidence="6" type="ORF">ILUMI_22272</name>
</gene>
<feature type="chain" id="PRO_5035479293" evidence="5">
    <location>
        <begin position="22"/>
        <end position="394"/>
    </location>
</feature>
<dbReference type="OrthoDB" id="4691307at2759"/>
<feature type="transmembrane region" description="Helical" evidence="4">
    <location>
        <begin position="307"/>
        <end position="330"/>
    </location>
</feature>
<evidence type="ECO:0000313" key="7">
    <source>
        <dbReference type="Proteomes" id="UP000801492"/>
    </source>
</evidence>
<keyword evidence="2 5" id="KW-0732">Signal</keyword>
<dbReference type="InterPro" id="IPR032675">
    <property type="entry name" value="LRR_dom_sf"/>
</dbReference>
<reference evidence="6" key="1">
    <citation type="submission" date="2019-08" db="EMBL/GenBank/DDBJ databases">
        <title>The genome of the North American firefly Photinus pyralis.</title>
        <authorList>
            <consortium name="Photinus pyralis genome working group"/>
            <person name="Fallon T.R."/>
            <person name="Sander Lower S.E."/>
            <person name="Weng J.-K."/>
        </authorList>
    </citation>
    <scope>NUCLEOTIDE SEQUENCE</scope>
    <source>
        <strain evidence="6">TRF0915ILg1</strain>
        <tissue evidence="6">Whole body</tissue>
    </source>
</reference>
<dbReference type="Proteomes" id="UP000801492">
    <property type="component" value="Unassembled WGS sequence"/>
</dbReference>
<proteinExistence type="predicted"/>
<dbReference type="PANTHER" id="PTHR24369">
    <property type="entry name" value="ANTIGEN BSP, PUTATIVE-RELATED"/>
    <property type="match status" value="1"/>
</dbReference>
<keyword evidence="1" id="KW-0433">Leucine-rich repeat</keyword>
<dbReference type="AlphaFoldDB" id="A0A8K0G0N8"/>
<keyword evidence="7" id="KW-1185">Reference proteome</keyword>
<keyword evidence="3" id="KW-0677">Repeat</keyword>
<keyword evidence="4" id="KW-1133">Transmembrane helix</keyword>
<dbReference type="InterPro" id="IPR001611">
    <property type="entry name" value="Leu-rich_rpt"/>
</dbReference>
<evidence type="ECO:0000256" key="3">
    <source>
        <dbReference type="ARBA" id="ARBA00022737"/>
    </source>
</evidence>
<evidence type="ECO:0000256" key="1">
    <source>
        <dbReference type="ARBA" id="ARBA00022614"/>
    </source>
</evidence>
<name>A0A8K0G0N8_IGNLU</name>
<accession>A0A8K0G0N8</accession>
<keyword evidence="4" id="KW-0812">Transmembrane</keyword>
<dbReference type="PANTHER" id="PTHR24369:SF210">
    <property type="entry name" value="CHAOPTIN-RELATED"/>
    <property type="match status" value="1"/>
</dbReference>
<protein>
    <submittedName>
        <fullName evidence="6">Uncharacterized protein</fullName>
    </submittedName>
</protein>
<dbReference type="EMBL" id="VTPC01090256">
    <property type="protein sequence ID" value="KAF2883887.1"/>
    <property type="molecule type" value="Genomic_DNA"/>
</dbReference>
<evidence type="ECO:0000256" key="2">
    <source>
        <dbReference type="ARBA" id="ARBA00022729"/>
    </source>
</evidence>
<dbReference type="Gene3D" id="3.80.10.10">
    <property type="entry name" value="Ribonuclease Inhibitor"/>
    <property type="match status" value="2"/>
</dbReference>
<dbReference type="GO" id="GO:0005886">
    <property type="term" value="C:plasma membrane"/>
    <property type="evidence" value="ECO:0007669"/>
    <property type="project" value="TreeGrafter"/>
</dbReference>
<sequence length="394" mass="45326">MNKFCVLVLVIFSIHNISIESKIIQCPTHCKCDIFEKYRRATCTNRSLIGVDADIPPQVELLDLSYNQIHELSDHIFVDLNLTSLKLLNLSHNKIGQIHMNAFADMTHIKTIDLSYNNIEYFLENWFWNIHTLEELYFQRNNLRRFREEPILESKSLKILDLSKCSLTDIHEDAFSKLPSLEILNLSENNLIQLNVNVLKPLSNLRVLNLANNTWHCNDVMKELGNYCKSKGIKRTDICLEVPKTPPDEKFQRMVVMPELETEDPKNSWIYEDVTEKNNQTVINTCSNETIFVKKDLLLEIIELSPVLALITPFVFGLSLGLIIACVVAAKTFEGNTHKKKRIPRRSSIIRNRRIKDLYDCPLVQSDSFEVCDTTPVPLRKNIFSSSIGSGGFN</sequence>